<feature type="transmembrane region" description="Helical" evidence="1">
    <location>
        <begin position="94"/>
        <end position="112"/>
    </location>
</feature>
<reference evidence="2 3" key="1">
    <citation type="submission" date="2017-04" db="EMBL/GenBank/DDBJ databases">
        <title>Haemophilus influenzae in COPD genome sequencing project.</title>
        <authorList>
            <person name="Murphy T.F."/>
            <person name="Kong Y."/>
            <person name="Nadendla S."/>
            <person name="Tettelin H."/>
            <person name="Pettigrew M."/>
        </authorList>
    </citation>
    <scope>NUCLEOTIDE SEQUENCE [LARGE SCALE GENOMIC DNA]</scope>
    <source>
        <strain evidence="2 3">56P127H1</strain>
    </source>
</reference>
<keyword evidence="1" id="KW-0812">Transmembrane</keyword>
<evidence type="ECO:0000313" key="3">
    <source>
        <dbReference type="Proteomes" id="UP000238532"/>
    </source>
</evidence>
<evidence type="ECO:0000313" key="2">
    <source>
        <dbReference type="EMBL" id="PRJ62284.1"/>
    </source>
</evidence>
<feature type="transmembrane region" description="Helical" evidence="1">
    <location>
        <begin position="43"/>
        <end position="60"/>
    </location>
</feature>
<dbReference type="EMBL" id="NEBY01000177">
    <property type="protein sequence ID" value="PRJ62284.1"/>
    <property type="molecule type" value="Genomic_DNA"/>
</dbReference>
<protein>
    <submittedName>
        <fullName evidence="2">Uncharacterized protein</fullName>
    </submittedName>
</protein>
<comment type="caution">
    <text evidence="2">The sequence shown here is derived from an EMBL/GenBank/DDBJ whole genome shotgun (WGS) entry which is preliminary data.</text>
</comment>
<feature type="transmembrane region" description="Helical" evidence="1">
    <location>
        <begin position="12"/>
        <end position="36"/>
    </location>
</feature>
<accession>A0A2S9RQ79</accession>
<keyword evidence="1" id="KW-1133">Transmembrane helix</keyword>
<keyword evidence="1" id="KW-0472">Membrane</keyword>
<organism evidence="2 3">
    <name type="scientific">Haemophilus influenzae</name>
    <dbReference type="NCBI Taxonomy" id="727"/>
    <lineage>
        <taxon>Bacteria</taxon>
        <taxon>Pseudomonadati</taxon>
        <taxon>Pseudomonadota</taxon>
        <taxon>Gammaproteobacteria</taxon>
        <taxon>Pasteurellales</taxon>
        <taxon>Pasteurellaceae</taxon>
        <taxon>Haemophilus</taxon>
    </lineage>
</organism>
<name>A0A2S9RQ79_HAEIF</name>
<dbReference type="Proteomes" id="UP000238532">
    <property type="component" value="Unassembled WGS sequence"/>
</dbReference>
<dbReference type="AlphaFoldDB" id="A0A2S9RQ79"/>
<gene>
    <name evidence="2" type="ORF">BV102_00177</name>
</gene>
<sequence>MDFLRIHPTQLAYIHTIVLVFTLGIRSAVDFAGVFIAHVHNRIVGAVNVIFTCGNFNAFFRPNPTFDFRFLSDNIGVIRLAVIHPFLANRHLTAFYAIAFQLAIFYFCFTCCQGCSPRINHATAITLDTTRVSNHDIRFFTCHFYITF</sequence>
<evidence type="ECO:0000256" key="1">
    <source>
        <dbReference type="SAM" id="Phobius"/>
    </source>
</evidence>
<proteinExistence type="predicted"/>